<keyword evidence="14" id="KW-1185">Reference proteome</keyword>
<keyword evidence="5 11" id="KW-0378">Hydrolase</keyword>
<dbReference type="AlphaFoldDB" id="A0A9P4NW77"/>
<comment type="catalytic activity">
    <reaction evidence="10 11">
        <text>a di-trans,poly-cis-dolichyl diphosphate + H2O = a di-trans,poly-cis-dolichyl phosphate + phosphate + H(+)</text>
        <dbReference type="Rhea" id="RHEA:14385"/>
        <dbReference type="Rhea" id="RHEA-COMP:19498"/>
        <dbReference type="Rhea" id="RHEA-COMP:19506"/>
        <dbReference type="ChEBI" id="CHEBI:15377"/>
        <dbReference type="ChEBI" id="CHEBI:15378"/>
        <dbReference type="ChEBI" id="CHEBI:43474"/>
        <dbReference type="ChEBI" id="CHEBI:57497"/>
        <dbReference type="ChEBI" id="CHEBI:57683"/>
        <dbReference type="EC" id="3.6.1.43"/>
    </reaction>
</comment>
<gene>
    <name evidence="13" type="ORF">EJ08DRAFT_585848</name>
</gene>
<feature type="domain" description="Phosphatidic acid phosphatase type 2/haloperoxidase" evidence="12">
    <location>
        <begin position="52"/>
        <end position="171"/>
    </location>
</feature>
<evidence type="ECO:0000256" key="6">
    <source>
        <dbReference type="ARBA" id="ARBA00022824"/>
    </source>
</evidence>
<dbReference type="Gene3D" id="1.20.144.10">
    <property type="entry name" value="Phosphatidic acid phosphatase type 2/haloperoxidase"/>
    <property type="match status" value="1"/>
</dbReference>
<dbReference type="Proteomes" id="UP000800235">
    <property type="component" value="Unassembled WGS sequence"/>
</dbReference>
<comment type="subcellular location">
    <subcellularLocation>
        <location evidence="1 11">Endoplasmic reticulum membrane</location>
        <topology evidence="1 11">Multi-pass membrane protein</topology>
    </subcellularLocation>
</comment>
<dbReference type="PANTHER" id="PTHR11247">
    <property type="entry name" value="PALMITOYL-PROTEIN THIOESTERASE/DOLICHYLDIPHOSPHATASE 1"/>
    <property type="match status" value="1"/>
</dbReference>
<evidence type="ECO:0000256" key="1">
    <source>
        <dbReference type="ARBA" id="ARBA00004477"/>
    </source>
</evidence>
<dbReference type="GO" id="GO:0005789">
    <property type="term" value="C:endoplasmic reticulum membrane"/>
    <property type="evidence" value="ECO:0007669"/>
    <property type="project" value="UniProtKB-SubCell"/>
</dbReference>
<keyword evidence="8 11" id="KW-0472">Membrane</keyword>
<dbReference type="Pfam" id="PF01569">
    <property type="entry name" value="PAP2"/>
    <property type="match status" value="1"/>
</dbReference>
<dbReference type="OrthoDB" id="302705at2759"/>
<feature type="transmembrane region" description="Helical" evidence="11">
    <location>
        <begin position="89"/>
        <end position="108"/>
    </location>
</feature>
<evidence type="ECO:0000256" key="8">
    <source>
        <dbReference type="ARBA" id="ARBA00023136"/>
    </source>
</evidence>
<evidence type="ECO:0000256" key="4">
    <source>
        <dbReference type="ARBA" id="ARBA00022692"/>
    </source>
</evidence>
<protein>
    <recommendedName>
        <fullName evidence="11">Dolichyldiphosphatase</fullName>
        <ecNumber evidence="11">3.6.1.43</ecNumber>
    </recommendedName>
</protein>
<evidence type="ECO:0000256" key="7">
    <source>
        <dbReference type="ARBA" id="ARBA00022989"/>
    </source>
</evidence>
<reference evidence="13" key="1">
    <citation type="journal article" date="2020" name="Stud. Mycol.">
        <title>101 Dothideomycetes genomes: a test case for predicting lifestyles and emergence of pathogens.</title>
        <authorList>
            <person name="Haridas S."/>
            <person name="Albert R."/>
            <person name="Binder M."/>
            <person name="Bloem J."/>
            <person name="Labutti K."/>
            <person name="Salamov A."/>
            <person name="Andreopoulos B."/>
            <person name="Baker S."/>
            <person name="Barry K."/>
            <person name="Bills G."/>
            <person name="Bluhm B."/>
            <person name="Cannon C."/>
            <person name="Castanera R."/>
            <person name="Culley D."/>
            <person name="Daum C."/>
            <person name="Ezra D."/>
            <person name="Gonzalez J."/>
            <person name="Henrissat B."/>
            <person name="Kuo A."/>
            <person name="Liang C."/>
            <person name="Lipzen A."/>
            <person name="Lutzoni F."/>
            <person name="Magnuson J."/>
            <person name="Mondo S."/>
            <person name="Nolan M."/>
            <person name="Ohm R."/>
            <person name="Pangilinan J."/>
            <person name="Park H.-J."/>
            <person name="Ramirez L."/>
            <person name="Alfaro M."/>
            <person name="Sun H."/>
            <person name="Tritt A."/>
            <person name="Yoshinaga Y."/>
            <person name="Zwiers L.-H."/>
            <person name="Turgeon B."/>
            <person name="Goodwin S."/>
            <person name="Spatafora J."/>
            <person name="Crous P."/>
            <person name="Grigoriev I."/>
        </authorList>
    </citation>
    <scope>NUCLEOTIDE SEQUENCE</scope>
    <source>
        <strain evidence="13">CBS 130266</strain>
    </source>
</reference>
<dbReference type="GO" id="GO:0047874">
    <property type="term" value="F:dolichyldiphosphatase activity"/>
    <property type="evidence" value="ECO:0007669"/>
    <property type="project" value="UniProtKB-UniRule"/>
</dbReference>
<proteinExistence type="inferred from homology"/>
<dbReference type="GO" id="GO:0006487">
    <property type="term" value="P:protein N-linked glycosylation"/>
    <property type="evidence" value="ECO:0007669"/>
    <property type="project" value="UniProtKB-UniRule"/>
</dbReference>
<name>A0A9P4NW77_9PEZI</name>
<dbReference type="EMBL" id="MU007027">
    <property type="protein sequence ID" value="KAF2432281.1"/>
    <property type="molecule type" value="Genomic_DNA"/>
</dbReference>
<organism evidence="13 14">
    <name type="scientific">Tothia fuscella</name>
    <dbReference type="NCBI Taxonomy" id="1048955"/>
    <lineage>
        <taxon>Eukaryota</taxon>
        <taxon>Fungi</taxon>
        <taxon>Dikarya</taxon>
        <taxon>Ascomycota</taxon>
        <taxon>Pezizomycotina</taxon>
        <taxon>Dothideomycetes</taxon>
        <taxon>Pleosporomycetidae</taxon>
        <taxon>Venturiales</taxon>
        <taxon>Cylindrosympodiaceae</taxon>
        <taxon>Tothia</taxon>
    </lineage>
</organism>
<dbReference type="EC" id="3.6.1.43" evidence="11"/>
<evidence type="ECO:0000256" key="9">
    <source>
        <dbReference type="ARBA" id="ARBA00024907"/>
    </source>
</evidence>
<evidence type="ECO:0000256" key="5">
    <source>
        <dbReference type="ARBA" id="ARBA00022801"/>
    </source>
</evidence>
<keyword evidence="7 11" id="KW-1133">Transmembrane helix</keyword>
<comment type="similarity">
    <text evidence="3 11">Belongs to the dolichyldiphosphatase family.</text>
</comment>
<dbReference type="FunFam" id="1.20.144.10:FF:000003">
    <property type="entry name" value="Dolichyldiphosphatase 1"/>
    <property type="match status" value="1"/>
</dbReference>
<dbReference type="InterPro" id="IPR036938">
    <property type="entry name" value="PAP2/HPO_sf"/>
</dbReference>
<feature type="transmembrane region" description="Helical" evidence="11">
    <location>
        <begin position="156"/>
        <end position="173"/>
    </location>
</feature>
<comment type="function">
    <text evidence="9 11">Required for efficient N-glycosylation. Necessary for maintaining optimal levels of dolichol-linked oligosaccharides. Hydrolyzes dolichyl pyrophosphate at a very high rate and dolichyl monophosphate at a much lower rate. Does not act on phosphatidate.</text>
</comment>
<sequence>MDDAPLASLSLTHVNYDASDPYAYFCAWLALVPQALCVVYVTLAWSSREAEIVLMFAGQMSCEAFNWGLKRWIKEERPRQMNGRGYGMPSSHAQFVSFFSIYLTLFLLLRHKPHPTETHTPISFSHRFLLSCAALVSAATVAWSRIYLNYHTPKQVLVGCGAGFSCAVVWFGVTEFMRRSGWLAWGLDLVVVRWFRMRDLVVSEDLVDAGWARWEGRRKKRNIRGSKKSS</sequence>
<dbReference type="InterPro" id="IPR000326">
    <property type="entry name" value="PAP2/HPO"/>
</dbReference>
<evidence type="ECO:0000313" key="14">
    <source>
        <dbReference type="Proteomes" id="UP000800235"/>
    </source>
</evidence>
<keyword evidence="4 11" id="KW-0812">Transmembrane</keyword>
<evidence type="ECO:0000259" key="12">
    <source>
        <dbReference type="SMART" id="SM00014"/>
    </source>
</evidence>
<comment type="pathway">
    <text evidence="2 11">Protein modification; protein glycosylation.</text>
</comment>
<keyword evidence="6 11" id="KW-0256">Endoplasmic reticulum</keyword>
<feature type="transmembrane region" description="Helical" evidence="11">
    <location>
        <begin position="128"/>
        <end position="150"/>
    </location>
</feature>
<dbReference type="CDD" id="cd03382">
    <property type="entry name" value="PAP2_dolichyldiphosphatase"/>
    <property type="match status" value="1"/>
</dbReference>
<dbReference type="SMART" id="SM00014">
    <property type="entry name" value="acidPPc"/>
    <property type="match status" value="1"/>
</dbReference>
<evidence type="ECO:0000256" key="11">
    <source>
        <dbReference type="RuleBase" id="RU367078"/>
    </source>
</evidence>
<comment type="caution">
    <text evidence="13">The sequence shown here is derived from an EMBL/GenBank/DDBJ whole genome shotgun (WGS) entry which is preliminary data.</text>
</comment>
<evidence type="ECO:0000313" key="13">
    <source>
        <dbReference type="EMBL" id="KAF2432281.1"/>
    </source>
</evidence>
<dbReference type="GO" id="GO:0008610">
    <property type="term" value="P:lipid biosynthetic process"/>
    <property type="evidence" value="ECO:0007669"/>
    <property type="project" value="TreeGrafter"/>
</dbReference>
<feature type="transmembrane region" description="Helical" evidence="11">
    <location>
        <begin position="22"/>
        <end position="45"/>
    </location>
</feature>
<evidence type="ECO:0000256" key="2">
    <source>
        <dbReference type="ARBA" id="ARBA00004922"/>
    </source>
</evidence>
<accession>A0A9P4NW77</accession>
<dbReference type="InterPro" id="IPR039667">
    <property type="entry name" value="Dolichyldiphosphatase_PAP2"/>
</dbReference>
<dbReference type="PANTHER" id="PTHR11247:SF1">
    <property type="entry name" value="DOLICHYLDIPHOSPHATASE 1"/>
    <property type="match status" value="1"/>
</dbReference>
<evidence type="ECO:0000256" key="3">
    <source>
        <dbReference type="ARBA" id="ARBA00005518"/>
    </source>
</evidence>
<evidence type="ECO:0000256" key="10">
    <source>
        <dbReference type="ARBA" id="ARBA00047349"/>
    </source>
</evidence>
<dbReference type="SUPFAM" id="SSF48317">
    <property type="entry name" value="Acid phosphatase/Vanadium-dependent haloperoxidase"/>
    <property type="match status" value="1"/>
</dbReference>